<keyword evidence="4 5" id="KW-0472">Membrane</keyword>
<dbReference type="PANTHER" id="PTHR37422:SF13">
    <property type="entry name" value="LIPOPOLYSACCHARIDE BIOSYNTHESIS PROTEIN PA4999-RELATED"/>
    <property type="match status" value="1"/>
</dbReference>
<sequence length="503" mass="56585">MQTYNHNFPGYLRLLPVLGGSFIALAATFILRLPNIWALLVTVGLAVFVLSFAVRNFKSYWLGVFALTLPLHITKLFSDADHIREMVRLYNISAGEFPGWVVYLSDLPFIVLMLHWLFAIIYKRQKIFFPKSNLMALFFIGWAGLSLIKAPMLSYAFFDFIKFIKLYFVYLYIANNIRSKSEAKTLITFFLVGVVFQGLICLYQYMSQDISYIFGNLFGQKDLYSPKGLEKYQFMFSVYSSASPLKRGSGTVGPINAEAQYFEFLLPVALILWLTARRFWSRSFNLSVFSIGFLGLIVTFSRGGLIGIIAGIIAVLIYAKIYKLISNKKLLAIVFTCLIAGTAMFPSFYQYIMSRPEAAIARFGLMKVGMKIIIDNPIMGVGLNNQLIVAPKYDPDGYFSDMPTHNHYLVVASEIGIPGLVFLLGFLIITCRTALKTSRSKNLYIAALSLGIFGAYTAISAHALVDWLATYTNQTFLWLYGGLIAALSRLDEISELSTADLDR</sequence>
<keyword evidence="2 5" id="KW-0812">Transmembrane</keyword>
<dbReference type="Pfam" id="PF04932">
    <property type="entry name" value="Wzy_C"/>
    <property type="match status" value="1"/>
</dbReference>
<evidence type="ECO:0000256" key="1">
    <source>
        <dbReference type="ARBA" id="ARBA00004141"/>
    </source>
</evidence>
<evidence type="ECO:0000259" key="6">
    <source>
        <dbReference type="Pfam" id="PF04932"/>
    </source>
</evidence>
<feature type="transmembrane region" description="Helical" evidence="5">
    <location>
        <begin position="288"/>
        <end position="318"/>
    </location>
</feature>
<dbReference type="InterPro" id="IPR051533">
    <property type="entry name" value="WaaL-like"/>
</dbReference>
<name>A0A0S7XZU2_UNCSA</name>
<protein>
    <recommendedName>
        <fullName evidence="6">O-antigen ligase-related domain-containing protein</fullName>
    </recommendedName>
</protein>
<feature type="transmembrane region" description="Helical" evidence="5">
    <location>
        <begin position="36"/>
        <end position="53"/>
    </location>
</feature>
<gene>
    <name evidence="7" type="ORF">AMJ44_07065</name>
</gene>
<evidence type="ECO:0000256" key="3">
    <source>
        <dbReference type="ARBA" id="ARBA00022989"/>
    </source>
</evidence>
<organism evidence="7 8">
    <name type="scientific">candidate division WOR-1 bacterium DG_54_3</name>
    <dbReference type="NCBI Taxonomy" id="1703775"/>
    <lineage>
        <taxon>Bacteria</taxon>
        <taxon>Bacillati</taxon>
        <taxon>Saganbacteria</taxon>
    </lineage>
</organism>
<feature type="transmembrane region" description="Helical" evidence="5">
    <location>
        <begin position="97"/>
        <end position="122"/>
    </location>
</feature>
<feature type="transmembrane region" description="Helical" evidence="5">
    <location>
        <begin position="443"/>
        <end position="465"/>
    </location>
</feature>
<evidence type="ECO:0000256" key="2">
    <source>
        <dbReference type="ARBA" id="ARBA00022692"/>
    </source>
</evidence>
<feature type="transmembrane region" description="Helical" evidence="5">
    <location>
        <begin position="259"/>
        <end position="276"/>
    </location>
</feature>
<feature type="transmembrane region" description="Helical" evidence="5">
    <location>
        <begin position="60"/>
        <end position="77"/>
    </location>
</feature>
<evidence type="ECO:0000313" key="7">
    <source>
        <dbReference type="EMBL" id="KPJ67942.1"/>
    </source>
</evidence>
<reference evidence="7 8" key="1">
    <citation type="journal article" date="2015" name="Microbiome">
        <title>Genomic resolution of linkages in carbon, nitrogen, and sulfur cycling among widespread estuary sediment bacteria.</title>
        <authorList>
            <person name="Baker B.J."/>
            <person name="Lazar C.S."/>
            <person name="Teske A.P."/>
            <person name="Dick G.J."/>
        </authorList>
    </citation>
    <scope>NUCLEOTIDE SEQUENCE [LARGE SCALE GENOMIC DNA]</scope>
    <source>
        <strain evidence="7">DG_54_3</strain>
    </source>
</reference>
<feature type="transmembrane region" description="Helical" evidence="5">
    <location>
        <begin position="330"/>
        <end position="352"/>
    </location>
</feature>
<dbReference type="InterPro" id="IPR007016">
    <property type="entry name" value="O-antigen_ligase-rel_domated"/>
</dbReference>
<dbReference type="GO" id="GO:0016020">
    <property type="term" value="C:membrane"/>
    <property type="evidence" value="ECO:0007669"/>
    <property type="project" value="UniProtKB-SubCell"/>
</dbReference>
<dbReference type="EMBL" id="LIZX01000060">
    <property type="protein sequence ID" value="KPJ67942.1"/>
    <property type="molecule type" value="Genomic_DNA"/>
</dbReference>
<evidence type="ECO:0000256" key="4">
    <source>
        <dbReference type="ARBA" id="ARBA00023136"/>
    </source>
</evidence>
<feature type="domain" description="O-antigen ligase-related" evidence="6">
    <location>
        <begin position="289"/>
        <end position="424"/>
    </location>
</feature>
<dbReference type="AlphaFoldDB" id="A0A0S7XZU2"/>
<evidence type="ECO:0000256" key="5">
    <source>
        <dbReference type="SAM" id="Phobius"/>
    </source>
</evidence>
<dbReference type="Proteomes" id="UP000051861">
    <property type="component" value="Unassembled WGS sequence"/>
</dbReference>
<comment type="caution">
    <text evidence="7">The sequence shown here is derived from an EMBL/GenBank/DDBJ whole genome shotgun (WGS) entry which is preliminary data.</text>
</comment>
<keyword evidence="3 5" id="KW-1133">Transmembrane helix</keyword>
<evidence type="ECO:0000313" key="8">
    <source>
        <dbReference type="Proteomes" id="UP000051861"/>
    </source>
</evidence>
<feature type="transmembrane region" description="Helical" evidence="5">
    <location>
        <begin position="134"/>
        <end position="150"/>
    </location>
</feature>
<dbReference type="PANTHER" id="PTHR37422">
    <property type="entry name" value="TEICHURONIC ACID BIOSYNTHESIS PROTEIN TUAE"/>
    <property type="match status" value="1"/>
</dbReference>
<feature type="transmembrane region" description="Helical" evidence="5">
    <location>
        <begin position="409"/>
        <end position="431"/>
    </location>
</feature>
<feature type="transmembrane region" description="Helical" evidence="5">
    <location>
        <begin position="156"/>
        <end position="174"/>
    </location>
</feature>
<accession>A0A0S7XZU2</accession>
<feature type="transmembrane region" description="Helical" evidence="5">
    <location>
        <begin position="12"/>
        <end position="30"/>
    </location>
</feature>
<feature type="transmembrane region" description="Helical" evidence="5">
    <location>
        <begin position="186"/>
        <end position="206"/>
    </location>
</feature>
<comment type="subcellular location">
    <subcellularLocation>
        <location evidence="1">Membrane</location>
        <topology evidence="1">Multi-pass membrane protein</topology>
    </subcellularLocation>
</comment>
<proteinExistence type="predicted"/>